<evidence type="ECO:0000313" key="2">
    <source>
        <dbReference type="Proteomes" id="UP000673447"/>
    </source>
</evidence>
<keyword evidence="2" id="KW-1185">Reference proteome</keyword>
<evidence type="ECO:0000313" key="1">
    <source>
        <dbReference type="EMBL" id="MBP3984044.1"/>
    </source>
</evidence>
<protein>
    <submittedName>
        <fullName evidence="1">Uncharacterized protein</fullName>
    </submittedName>
</protein>
<name>A0A941AT87_9GAMM</name>
<reference evidence="1" key="1">
    <citation type="journal article" date="2016" name="Int. J. Syst. Evol. Microbiol.">
        <title>Pseudoxanthomonas helianthi sp. nov., isolated from roots of Jerusalem artichoke (Helianthus tuberosus).</title>
        <authorList>
            <person name="Kittiwongwattana C."/>
            <person name="Thawai C."/>
        </authorList>
    </citation>
    <scope>NUCLEOTIDE SEQUENCE</scope>
    <source>
        <strain evidence="1">110414</strain>
    </source>
</reference>
<proteinExistence type="predicted"/>
<dbReference type="EMBL" id="JAGKTC010000001">
    <property type="protein sequence ID" value="MBP3984044.1"/>
    <property type="molecule type" value="Genomic_DNA"/>
</dbReference>
<comment type="caution">
    <text evidence="1">The sequence shown here is derived from an EMBL/GenBank/DDBJ whole genome shotgun (WGS) entry which is preliminary data.</text>
</comment>
<sequence length="103" mass="11726">MDRLQRRSELPPLRATPFGFTAGEVFFPWQNISEIWRGKAPVTDEASLEFLSGGQRISICEGRPGFDQLESFMIAAFPTTAAWRQAVPQPAFDSCRMLLYRRT</sequence>
<accession>A0A941AT87</accession>
<dbReference type="Proteomes" id="UP000673447">
    <property type="component" value="Unassembled WGS sequence"/>
</dbReference>
<organism evidence="1 2">
    <name type="scientific">Pseudoxanthomonas helianthi</name>
    <dbReference type="NCBI Taxonomy" id="1453541"/>
    <lineage>
        <taxon>Bacteria</taxon>
        <taxon>Pseudomonadati</taxon>
        <taxon>Pseudomonadota</taxon>
        <taxon>Gammaproteobacteria</taxon>
        <taxon>Lysobacterales</taxon>
        <taxon>Lysobacteraceae</taxon>
        <taxon>Pseudoxanthomonas</taxon>
    </lineage>
</organism>
<reference evidence="1" key="2">
    <citation type="submission" date="2021-03" db="EMBL/GenBank/DDBJ databases">
        <authorList>
            <person name="Cao W."/>
        </authorList>
    </citation>
    <scope>NUCLEOTIDE SEQUENCE</scope>
    <source>
        <strain evidence="1">110414</strain>
    </source>
</reference>
<gene>
    <name evidence="1" type="ORF">J5837_06345</name>
</gene>
<dbReference type="AlphaFoldDB" id="A0A941AT87"/>
<dbReference type="RefSeq" id="WP_210535842.1">
    <property type="nucleotide sequence ID" value="NZ_JAGKTC010000001.1"/>
</dbReference>